<dbReference type="NCBIfam" id="NF033550">
    <property type="entry name" value="transpos_ISL3"/>
    <property type="match status" value="1"/>
</dbReference>
<accession>A0ABV5IDK0</accession>
<dbReference type="RefSeq" id="WP_308427357.1">
    <property type="nucleotide sequence ID" value="NZ_BMRC01000033.1"/>
</dbReference>
<protein>
    <submittedName>
        <fullName evidence="2">ISL3 family transposase</fullName>
    </submittedName>
</protein>
<dbReference type="InterPro" id="IPR002560">
    <property type="entry name" value="Transposase_DDE"/>
</dbReference>
<dbReference type="Pfam" id="PF14690">
    <property type="entry name" value="Zn_ribbon_ISL3"/>
    <property type="match status" value="1"/>
</dbReference>
<dbReference type="InterPro" id="IPR047951">
    <property type="entry name" value="Transpos_ISL3"/>
</dbReference>
<dbReference type="Proteomes" id="UP001589647">
    <property type="component" value="Unassembled WGS sequence"/>
</dbReference>
<dbReference type="PROSITE" id="PS50531">
    <property type="entry name" value="HTH_IS21"/>
    <property type="match status" value="1"/>
</dbReference>
<dbReference type="PANTHER" id="PTHR33498">
    <property type="entry name" value="TRANSPOSASE FOR INSERTION SEQUENCE ELEMENT IS1557"/>
    <property type="match status" value="1"/>
</dbReference>
<dbReference type="EMBL" id="JBHMEI010000010">
    <property type="protein sequence ID" value="MFB9202624.1"/>
    <property type="molecule type" value="Genomic_DNA"/>
</dbReference>
<sequence>MFPQLAGLAIGSVQLRARAIVVHVASRDAPVACPGCGAAGRVHGYVDRQLADLPVGGQRVLVRLRLRRLRCPTVGCERQTFREPLPGLAEPYQRRTIALTTQVGAVVRELAGRAGSRLLAMLGVRMSRQSAVRSLLRLPLPARPAPEVIGVDDFALRKRHRYATVIIDAMTRERIDVLADRQADTLQAWLRAHPGVRMVCRDSSGAYAEAIRRALPNAVQIGDRWHIWHNLAEAVVKEVAAHSICWGKTGPPPKEGVRSATTRERWQQVHALLNQGVGLLECARRLGLALNTVKRYARVSQPERLVRVPKYRPTLVDPFRDHLRERRADDPAVPVQQLLAEIKKLGYIGSQNLLYRYINQGRVECDRPAISPKRLAGLLLTEPSKLIGHHAERLDATINACHEMTMLATFVRDFAALLDPKQGNDQRLTAWIGQARQVDLPHLHAFTRGLDYDRAAVNAALTLPFHNGGTEGVNTKTKMIKRQMYGRASFALLRHRILLG</sequence>
<dbReference type="Pfam" id="PF01610">
    <property type="entry name" value="DDE_Tnp_ISL3"/>
    <property type="match status" value="2"/>
</dbReference>
<evidence type="ECO:0000313" key="2">
    <source>
        <dbReference type="EMBL" id="MFB9202624.1"/>
    </source>
</evidence>
<proteinExistence type="predicted"/>
<gene>
    <name evidence="2" type="ORF">ACFFV7_15610</name>
</gene>
<dbReference type="InterPro" id="IPR029261">
    <property type="entry name" value="Transposase_Znf"/>
</dbReference>
<keyword evidence="3" id="KW-1185">Reference proteome</keyword>
<dbReference type="PANTHER" id="PTHR33498:SF1">
    <property type="entry name" value="TRANSPOSASE FOR INSERTION SEQUENCE ELEMENT IS1557"/>
    <property type="match status" value="1"/>
</dbReference>
<evidence type="ECO:0000313" key="3">
    <source>
        <dbReference type="Proteomes" id="UP001589647"/>
    </source>
</evidence>
<reference evidence="2 3" key="1">
    <citation type="submission" date="2024-09" db="EMBL/GenBank/DDBJ databases">
        <authorList>
            <person name="Sun Q."/>
            <person name="Mori K."/>
        </authorList>
    </citation>
    <scope>NUCLEOTIDE SEQUENCE [LARGE SCALE GENOMIC DNA]</scope>
    <source>
        <strain evidence="2 3">CCM 3426</strain>
    </source>
</reference>
<dbReference type="InterPro" id="IPR017894">
    <property type="entry name" value="HTH_IS21_transposase_type"/>
</dbReference>
<organism evidence="2 3">
    <name type="scientific">Nonomuraea spiralis</name>
    <dbReference type="NCBI Taxonomy" id="46182"/>
    <lineage>
        <taxon>Bacteria</taxon>
        <taxon>Bacillati</taxon>
        <taxon>Actinomycetota</taxon>
        <taxon>Actinomycetes</taxon>
        <taxon>Streptosporangiales</taxon>
        <taxon>Streptosporangiaceae</taxon>
        <taxon>Nonomuraea</taxon>
    </lineage>
</organism>
<comment type="caution">
    <text evidence="2">The sequence shown here is derived from an EMBL/GenBank/DDBJ whole genome shotgun (WGS) entry which is preliminary data.</text>
</comment>
<feature type="domain" description="HTH IS21-type" evidence="1">
    <location>
        <begin position="264"/>
        <end position="327"/>
    </location>
</feature>
<name>A0ABV5IDK0_9ACTN</name>
<evidence type="ECO:0000259" key="1">
    <source>
        <dbReference type="PROSITE" id="PS50531"/>
    </source>
</evidence>